<sequence length="409" mass="46368">MRTQYKHMFAAVGLCAALFLLNSCKPIIVKTDKNYIKDDYNFTEITLPEKHIEPFPTASVDYDHVNNMVFFNFENGQQWSVKNDAWDIAIVVGESADSDSNGPIYTVTNSGDYGENTRLLPFEDGKDENHYKGKGMKLSDVQQVCFKKGATDLSPYQNEPGTHTPVANPFYDALTNGKKYFLRVGKNYDAAKLFVIRFDPIANVIAGSNYTLHVKPVILGSNKSITDFGTEYTLSGTIDKNYSFNYIKIYDDRNPTILSESNGIPKKNDWQLLFMRTNIYSKEMGEVFSNDGIIGSSSILTNSPGGVETAALYGWDFPEVTKVPTDQHFKRIINGVGKGFANPLKDDPEKRRKSWYYGLNMPPTFYLTRNTYVFKWEAGSTTKYAKFRPGSFYGPHGEKFYVQFRYAVK</sequence>
<dbReference type="OrthoDB" id="362869at2"/>
<evidence type="ECO:0000313" key="1">
    <source>
        <dbReference type="EMBL" id="CEM62462.1"/>
    </source>
</evidence>
<organism evidence="1 2">
    <name type="scientific">Treponema phagedenis</name>
    <dbReference type="NCBI Taxonomy" id="162"/>
    <lineage>
        <taxon>Bacteria</taxon>
        <taxon>Pseudomonadati</taxon>
        <taxon>Spirochaetota</taxon>
        <taxon>Spirochaetia</taxon>
        <taxon>Spirochaetales</taxon>
        <taxon>Treponemataceae</taxon>
        <taxon>Treponema</taxon>
    </lineage>
</organism>
<protein>
    <submittedName>
        <fullName evidence="1">Uncharacterized protein</fullName>
    </submittedName>
</protein>
<evidence type="ECO:0000313" key="2">
    <source>
        <dbReference type="Proteomes" id="UP000042527"/>
    </source>
</evidence>
<proteinExistence type="predicted"/>
<name>A0A0B7GXY8_TREPH</name>
<gene>
    <name evidence="1" type="ORF">TPHV1_360005</name>
</gene>
<dbReference type="RefSeq" id="WP_024752656.1">
    <property type="nucleotide sequence ID" value="NZ_CDNC01000030.1"/>
</dbReference>
<reference evidence="2" key="1">
    <citation type="submission" date="2015-01" db="EMBL/GenBank/DDBJ databases">
        <authorList>
            <person name="Manzoor Shahid"/>
            <person name="Zubair Saima"/>
        </authorList>
    </citation>
    <scope>NUCLEOTIDE SEQUENCE [LARGE SCALE GENOMIC DNA]</scope>
    <source>
        <strain evidence="2">V1</strain>
    </source>
</reference>
<accession>A0A0B7GXY8</accession>
<dbReference type="EMBL" id="CDNC01000030">
    <property type="protein sequence ID" value="CEM62462.1"/>
    <property type="molecule type" value="Genomic_DNA"/>
</dbReference>
<dbReference type="Proteomes" id="UP000042527">
    <property type="component" value="Unassembled WGS sequence"/>
</dbReference>
<keyword evidence="2" id="KW-1185">Reference proteome</keyword>
<dbReference type="AlphaFoldDB" id="A0A0B7GXY8"/>